<evidence type="ECO:0000313" key="4">
    <source>
        <dbReference type="EMBL" id="BBY66809.1"/>
    </source>
</evidence>
<feature type="domain" description="HTH tetR-type" evidence="3">
    <location>
        <begin position="6"/>
        <end position="66"/>
    </location>
</feature>
<dbReference type="InterPro" id="IPR001647">
    <property type="entry name" value="HTH_TetR"/>
</dbReference>
<dbReference type="Pfam" id="PF00440">
    <property type="entry name" value="TetR_N"/>
    <property type="match status" value="1"/>
</dbReference>
<dbReference type="Proteomes" id="UP000467148">
    <property type="component" value="Chromosome"/>
</dbReference>
<evidence type="ECO:0000259" key="3">
    <source>
        <dbReference type="PROSITE" id="PS50977"/>
    </source>
</evidence>
<reference evidence="4 5" key="1">
    <citation type="journal article" date="2019" name="Emerg. Microbes Infect.">
        <title>Comprehensive subspecies identification of 175 nontuberculous mycobacteria species based on 7547 genomic profiles.</title>
        <authorList>
            <person name="Matsumoto Y."/>
            <person name="Kinjo T."/>
            <person name="Motooka D."/>
            <person name="Nabeya D."/>
            <person name="Jung N."/>
            <person name="Uechi K."/>
            <person name="Horii T."/>
            <person name="Iida T."/>
            <person name="Fujita J."/>
            <person name="Nakamura S."/>
        </authorList>
    </citation>
    <scope>NUCLEOTIDE SEQUENCE [LARGE SCALE GENOMIC DNA]</scope>
    <source>
        <strain evidence="4 5">JCM 30396</strain>
    </source>
</reference>
<dbReference type="PROSITE" id="PS50977">
    <property type="entry name" value="HTH_TETR_2"/>
    <property type="match status" value="1"/>
</dbReference>
<dbReference type="InterPro" id="IPR009057">
    <property type="entry name" value="Homeodomain-like_sf"/>
</dbReference>
<dbReference type="GO" id="GO:0003677">
    <property type="term" value="F:DNA binding"/>
    <property type="evidence" value="ECO:0007669"/>
    <property type="project" value="UniProtKB-UniRule"/>
</dbReference>
<gene>
    <name evidence="4" type="ORF">MHEL_50520</name>
</gene>
<keyword evidence="1 2" id="KW-0238">DNA-binding</keyword>
<dbReference type="EMBL" id="AP022596">
    <property type="protein sequence ID" value="BBY66809.1"/>
    <property type="molecule type" value="Genomic_DNA"/>
</dbReference>
<sequence length="197" mass="21204">MGTHNQVDRDAIVDAALELFVSRGYQATTFGDIALASGVESDLLAAAFPDHVCFIFAVADAMFAAVFEELAKAPQAEDLVEVLRAAHLSVVGRIVAGEGPVPLMRMYLMGRVLATNTAVAQAVSVHRKRVLTCGMADQRGVGHDDPQIVRAVMVWSAIMACTHAAGIHDGVAPDHFATDLTERRLDRNCNLVRRGWP</sequence>
<proteinExistence type="predicted"/>
<dbReference type="Gene3D" id="1.10.357.10">
    <property type="entry name" value="Tetracycline Repressor, domain 2"/>
    <property type="match status" value="1"/>
</dbReference>
<name>A0A7I7TEF1_9MYCO</name>
<dbReference type="AlphaFoldDB" id="A0A7I7TEF1"/>
<feature type="DNA-binding region" description="H-T-H motif" evidence="2">
    <location>
        <begin position="29"/>
        <end position="48"/>
    </location>
</feature>
<evidence type="ECO:0000256" key="2">
    <source>
        <dbReference type="PROSITE-ProRule" id="PRU00335"/>
    </source>
</evidence>
<evidence type="ECO:0000313" key="5">
    <source>
        <dbReference type="Proteomes" id="UP000467148"/>
    </source>
</evidence>
<protein>
    <recommendedName>
        <fullName evidence="3">HTH tetR-type domain-containing protein</fullName>
    </recommendedName>
</protein>
<accession>A0A7I7TEF1</accession>
<dbReference type="KEGG" id="mhev:MHEL_50520"/>
<dbReference type="SUPFAM" id="SSF46689">
    <property type="entry name" value="Homeodomain-like"/>
    <property type="match status" value="1"/>
</dbReference>
<organism evidence="4 5">
    <name type="scientific">Mycolicibacterium helvum</name>
    <dbReference type="NCBI Taxonomy" id="1534349"/>
    <lineage>
        <taxon>Bacteria</taxon>
        <taxon>Bacillati</taxon>
        <taxon>Actinomycetota</taxon>
        <taxon>Actinomycetes</taxon>
        <taxon>Mycobacteriales</taxon>
        <taxon>Mycobacteriaceae</taxon>
        <taxon>Mycolicibacterium</taxon>
    </lineage>
</organism>
<keyword evidence="5" id="KW-1185">Reference proteome</keyword>
<dbReference type="Gene3D" id="1.10.10.60">
    <property type="entry name" value="Homeodomain-like"/>
    <property type="match status" value="1"/>
</dbReference>
<evidence type="ECO:0000256" key="1">
    <source>
        <dbReference type="ARBA" id="ARBA00023125"/>
    </source>
</evidence>